<dbReference type="PROSITE" id="PS00409">
    <property type="entry name" value="PROKAR_NTER_METHYL"/>
    <property type="match status" value="1"/>
</dbReference>
<name>A0ABS5CLV6_9BACL</name>
<dbReference type="Proteomes" id="UP000673394">
    <property type="component" value="Unassembled WGS sequence"/>
</dbReference>
<dbReference type="Pfam" id="PF07963">
    <property type="entry name" value="N_methyl"/>
    <property type="match status" value="1"/>
</dbReference>
<evidence type="ECO:0000313" key="4">
    <source>
        <dbReference type="EMBL" id="MBP3966841.1"/>
    </source>
</evidence>
<reference evidence="4 5" key="1">
    <citation type="submission" date="2021-04" db="EMBL/GenBank/DDBJ databases">
        <title>Paenibacillus sp. DLE-14 whole genome sequence.</title>
        <authorList>
            <person name="Ham Y.J."/>
        </authorList>
    </citation>
    <scope>NUCLEOTIDE SEQUENCE [LARGE SCALE GENOMIC DNA]</scope>
    <source>
        <strain evidence="4 5">DLE-14</strain>
    </source>
</reference>
<proteinExistence type="predicted"/>
<organism evidence="4 5">
    <name type="scientific">Paenibacillus lignilyticus</name>
    <dbReference type="NCBI Taxonomy" id="1172615"/>
    <lineage>
        <taxon>Bacteria</taxon>
        <taxon>Bacillati</taxon>
        <taxon>Bacillota</taxon>
        <taxon>Bacilli</taxon>
        <taxon>Bacillales</taxon>
        <taxon>Paenibacillaceae</taxon>
        <taxon>Paenibacillus</taxon>
    </lineage>
</organism>
<protein>
    <submittedName>
        <fullName evidence="4">Prepilin-type N-terminal cleavage/methylation domain-containing protein</fullName>
    </submittedName>
</protein>
<keyword evidence="3" id="KW-1133">Transmembrane helix</keyword>
<keyword evidence="2" id="KW-0178">Competence</keyword>
<dbReference type="RefSeq" id="WP_210664040.1">
    <property type="nucleotide sequence ID" value="NZ_JAGKSP010000024.1"/>
</dbReference>
<comment type="subcellular location">
    <subcellularLocation>
        <location evidence="1">Cell surface</location>
    </subcellularLocation>
</comment>
<accession>A0ABS5CLV6</accession>
<evidence type="ECO:0000256" key="1">
    <source>
        <dbReference type="ARBA" id="ARBA00004241"/>
    </source>
</evidence>
<evidence type="ECO:0000256" key="3">
    <source>
        <dbReference type="SAM" id="Phobius"/>
    </source>
</evidence>
<evidence type="ECO:0000256" key="2">
    <source>
        <dbReference type="ARBA" id="ARBA00023287"/>
    </source>
</evidence>
<comment type="caution">
    <text evidence="4">The sequence shown here is derived from an EMBL/GenBank/DDBJ whole genome shotgun (WGS) entry which is preliminary data.</text>
</comment>
<keyword evidence="5" id="KW-1185">Reference proteome</keyword>
<gene>
    <name evidence="4" type="ORF">I8J30_29570</name>
</gene>
<sequence length="198" mass="21861">MNRFVNSLRRRLTGKDAEGGYTLVELIASLTLLSVVLGVIYSSITFGMNTYNKVRVENSLRDEGDLIMSSIITELYRVGPNRISQSDASLSQSITLTLPEISSEDPIETGEDPLREVISIKPNTSNKSALFIGNREVVIDSEIVPKSTPTDNESSSITLKCVNGQTGCSSGMIEINLKLRQEYGDRNFDLKLESRFGF</sequence>
<keyword evidence="3" id="KW-0812">Transmembrane</keyword>
<dbReference type="InterPro" id="IPR012902">
    <property type="entry name" value="N_methyl_site"/>
</dbReference>
<evidence type="ECO:0000313" key="5">
    <source>
        <dbReference type="Proteomes" id="UP000673394"/>
    </source>
</evidence>
<feature type="transmembrane region" description="Helical" evidence="3">
    <location>
        <begin position="21"/>
        <end position="44"/>
    </location>
</feature>
<dbReference type="NCBIfam" id="TIGR02532">
    <property type="entry name" value="IV_pilin_GFxxxE"/>
    <property type="match status" value="1"/>
</dbReference>
<dbReference type="EMBL" id="JAGKSP010000024">
    <property type="protein sequence ID" value="MBP3966841.1"/>
    <property type="molecule type" value="Genomic_DNA"/>
</dbReference>
<keyword evidence="3" id="KW-0472">Membrane</keyword>